<reference evidence="2" key="2">
    <citation type="submission" date="2025-08" db="UniProtKB">
        <authorList>
            <consortium name="Ensembl"/>
        </authorList>
    </citation>
    <scope>IDENTIFICATION</scope>
</reference>
<dbReference type="PANTHER" id="PTHR28604">
    <property type="match status" value="1"/>
</dbReference>
<sequence>MKSWKFVLRDLVEMMMIQNAQMHQVIMSNMTVSALRSFGYVSPPSGPVVSVPQRHETDPEIFHHYYQPAPHLSYPAWLLPQATLIYQNPNKPTTAALRNDR</sequence>
<accession>A0A672Z8L3</accession>
<reference evidence="2" key="1">
    <citation type="submission" date="2019-06" db="EMBL/GenBank/DDBJ databases">
        <authorList>
            <consortium name="Wellcome Sanger Institute Data Sharing"/>
        </authorList>
    </citation>
    <scope>NUCLEOTIDE SEQUENCE [LARGE SCALE GENOMIC DNA]</scope>
</reference>
<keyword evidence="3" id="KW-1185">Reference proteome</keyword>
<dbReference type="InParanoid" id="A0A672Z8L3"/>
<evidence type="ECO:0000313" key="3">
    <source>
        <dbReference type="Proteomes" id="UP000472271"/>
    </source>
</evidence>
<dbReference type="InterPro" id="IPR027904">
    <property type="entry name" value="DUF4587"/>
</dbReference>
<evidence type="ECO:0000313" key="2">
    <source>
        <dbReference type="Ensembl" id="ENSSORP00005012827.1"/>
    </source>
</evidence>
<dbReference type="InterPro" id="IPR038915">
    <property type="entry name" value="PRR29-like"/>
</dbReference>
<reference evidence="2" key="3">
    <citation type="submission" date="2025-09" db="UniProtKB">
        <authorList>
            <consortium name="Ensembl"/>
        </authorList>
    </citation>
    <scope>IDENTIFICATION</scope>
</reference>
<dbReference type="Pfam" id="PF15248">
    <property type="entry name" value="DUF4587"/>
    <property type="match status" value="1"/>
</dbReference>
<dbReference type="Proteomes" id="UP000472271">
    <property type="component" value="Chromosome 8"/>
</dbReference>
<feature type="domain" description="DUF4587" evidence="1">
    <location>
        <begin position="9"/>
        <end position="65"/>
    </location>
</feature>
<dbReference type="AlphaFoldDB" id="A0A672Z8L3"/>
<dbReference type="Ensembl" id="ENSSORT00005013229.1">
    <property type="protein sequence ID" value="ENSSORP00005012827.1"/>
    <property type="gene ID" value="ENSSORG00005006706.1"/>
</dbReference>
<evidence type="ECO:0000259" key="1">
    <source>
        <dbReference type="Pfam" id="PF15248"/>
    </source>
</evidence>
<dbReference type="PANTHER" id="PTHR28604:SF1">
    <property type="entry name" value="PROLINE-RICH PROTEIN 29"/>
    <property type="match status" value="1"/>
</dbReference>
<organism evidence="2 3">
    <name type="scientific">Sphaeramia orbicularis</name>
    <name type="common">orbiculate cardinalfish</name>
    <dbReference type="NCBI Taxonomy" id="375764"/>
    <lineage>
        <taxon>Eukaryota</taxon>
        <taxon>Metazoa</taxon>
        <taxon>Chordata</taxon>
        <taxon>Craniata</taxon>
        <taxon>Vertebrata</taxon>
        <taxon>Euteleostomi</taxon>
        <taxon>Actinopterygii</taxon>
        <taxon>Neopterygii</taxon>
        <taxon>Teleostei</taxon>
        <taxon>Neoteleostei</taxon>
        <taxon>Acanthomorphata</taxon>
        <taxon>Gobiaria</taxon>
        <taxon>Kurtiformes</taxon>
        <taxon>Apogonoidei</taxon>
        <taxon>Apogonidae</taxon>
        <taxon>Apogoninae</taxon>
        <taxon>Sphaeramia</taxon>
    </lineage>
</organism>
<proteinExistence type="predicted"/>
<protein>
    <recommendedName>
        <fullName evidence="1">DUF4587 domain-containing protein</fullName>
    </recommendedName>
</protein>
<name>A0A672Z8L3_9TELE</name>